<protein>
    <submittedName>
        <fullName evidence="2">Sigma 54-interacting transcriptional regulator</fullName>
    </submittedName>
</protein>
<dbReference type="Pfam" id="PF20720">
    <property type="entry name" value="nSTAND3"/>
    <property type="match status" value="1"/>
</dbReference>
<dbReference type="SUPFAM" id="SSF52540">
    <property type="entry name" value="P-loop containing nucleoside triphosphate hydrolases"/>
    <property type="match status" value="1"/>
</dbReference>
<sequence length="1108" mass="123091">MSQLSAQDSPDSPQKAGGAGTDALAGYEYQIDVSVWLALDLMLASKLTQEITLEPSTQEDLEADVKEDDSGSVTGTMAIDGYRLVVQAKLRTGDAWTVRGVLALLRHGGERRIPAIDRLADPKIRYLLVTSAGVNGKARGLVVHRAGVWPSPPSMPTSIGRALPPRGAGRVAVIDKVDRERLDSRIRELLTDTFRVPNAYWRQCHHDLREQARQRICGVAGGQWCQADLAEAIRAHQGYIASSPELDDYVYPSQWRQLVTAMAERHAVLIVGQSGTGKTMAARKLYEKLRETTPGLAYVAITQGPHQLAGDETHLPVFYDIEDPWGRYDFDPNSRPWNEDLAKYLGGANANKLIVAASRRDVARESRALDSLRPWVVELEAEHYGPQERERLYRSRIRALPRELQGMAARAEDKVLSELATPLEIQKFFDALPVLDRQLTRSPDRFITLAIGRAHKDSIERTVIEQIGQRKGTRAAVALWALLKANGKISLRALRPIEDALMQRDRAQAEELSPLIGFFVAARNLRQVEDTVTYYHPRVESGIEQVLRHEPASVVRDSLCHLVDALMAVDSPNPGWGARTAARILAGMQRLPDALRPSLSTVAQAGIDAWLISEIPKVGKELEAHLRLAEAAGSANSIVAELARYLFHRPDNSFEALMLWVSPERDDAWYARMCSAPETRPILEAFVRDVLPSIRIHYPANLHRHLQTLTPGLTDAFLDAARKIVHYGFVDTDDAIAAGALEDIESFETIIDIAIAVRTPTDEDRKRYEEQSLAIINGEYNEDYVDYLSNDDDGFTAGEFIATYVRKVRLTGDWRRLSVHRHRHRLLFNWLREIANEPNDSIKNGDELEAVFDAAYTHEHEDLLWQIILQRWDSTYLPRLIERVRDGDAEYGTRCAAITCLIEHAPHALLDLVRMLEGKKDHLRTTGIALELGELLHREANRKGSDARLASVEADLAILSAPLAEIALASVAVKLGRPPSLSRETLKLLVGITGGSVVLRRFRIAVDRHVPLPIDDDIRWMLTHADEDTDASAAIDAAARRGLTDQVQAGLKHRFARVRAHALTAITAAVPEPLPNSILAMARRVSVFLCSGDVGCPVTARLLSTGSG</sequence>
<dbReference type="InterPro" id="IPR049050">
    <property type="entry name" value="nSTAND3"/>
</dbReference>
<dbReference type="EMBL" id="CP115541">
    <property type="protein sequence ID" value="WNH52080.1"/>
    <property type="molecule type" value="Genomic_DNA"/>
</dbReference>
<reference evidence="2 3" key="1">
    <citation type="submission" date="2022-12" db="EMBL/GenBank/DDBJ databases">
        <title>Two new species, Stenotrophomonas aracearum and Stenotrophomonas oahuensis, isolated from Anthurium (Araceae family) in Hawaii.</title>
        <authorList>
            <person name="Chunag S.C."/>
            <person name="Dobhal S."/>
            <person name="Alvarez A."/>
            <person name="Arif M."/>
        </authorList>
    </citation>
    <scope>NUCLEOTIDE SEQUENCE [LARGE SCALE GENOMIC DNA]</scope>
    <source>
        <strain evidence="2 3">A5586</strain>
    </source>
</reference>
<evidence type="ECO:0000313" key="2">
    <source>
        <dbReference type="EMBL" id="WNH52080.1"/>
    </source>
</evidence>
<evidence type="ECO:0000259" key="1">
    <source>
        <dbReference type="Pfam" id="PF20720"/>
    </source>
</evidence>
<dbReference type="InterPro" id="IPR027417">
    <property type="entry name" value="P-loop_NTPase"/>
</dbReference>
<dbReference type="RefSeq" id="WP_311191286.1">
    <property type="nucleotide sequence ID" value="NZ_CP115541.1"/>
</dbReference>
<proteinExistence type="predicted"/>
<name>A0ABY9YN76_9GAMM</name>
<accession>A0ABY9YN76</accession>
<dbReference type="Proteomes" id="UP001302072">
    <property type="component" value="Chromosome"/>
</dbReference>
<gene>
    <name evidence="2" type="ORF">PDM29_17325</name>
</gene>
<organism evidence="2 3">
    <name type="scientific">Stenotrophomonas oahuensis</name>
    <dbReference type="NCBI Taxonomy" id="3003271"/>
    <lineage>
        <taxon>Bacteria</taxon>
        <taxon>Pseudomonadati</taxon>
        <taxon>Pseudomonadota</taxon>
        <taxon>Gammaproteobacteria</taxon>
        <taxon>Lysobacterales</taxon>
        <taxon>Lysobacteraceae</taxon>
        <taxon>Stenotrophomonas</taxon>
    </lineage>
</organism>
<feature type="domain" description="Novel STAND NTPase 3" evidence="1">
    <location>
        <begin position="249"/>
        <end position="396"/>
    </location>
</feature>
<dbReference type="Gene3D" id="3.40.50.300">
    <property type="entry name" value="P-loop containing nucleotide triphosphate hydrolases"/>
    <property type="match status" value="1"/>
</dbReference>
<keyword evidence="3" id="KW-1185">Reference proteome</keyword>
<evidence type="ECO:0000313" key="3">
    <source>
        <dbReference type="Proteomes" id="UP001302072"/>
    </source>
</evidence>